<dbReference type="EMBL" id="CAMGYJ010000011">
    <property type="protein sequence ID" value="CAI0627753.1"/>
    <property type="molecule type" value="Genomic_DNA"/>
</dbReference>
<gene>
    <name evidence="2" type="ORF">LITE_LOCUS51384</name>
</gene>
<feature type="compositionally biased region" description="Basic and acidic residues" evidence="1">
    <location>
        <begin position="11"/>
        <end position="22"/>
    </location>
</feature>
<accession>A0AAV0S3I7</accession>
<sequence>MYGSICREPRSLHDYSSRDHGGHPGCAGGVGERLQESSPPIGLHYCYQCPYLHRTDGTQVP</sequence>
<evidence type="ECO:0000313" key="3">
    <source>
        <dbReference type="Proteomes" id="UP001154282"/>
    </source>
</evidence>
<feature type="region of interest" description="Disordered" evidence="1">
    <location>
        <begin position="11"/>
        <end position="33"/>
    </location>
</feature>
<protein>
    <submittedName>
        <fullName evidence="2">Uncharacterized protein</fullName>
    </submittedName>
</protein>
<organism evidence="2 3">
    <name type="scientific">Linum tenue</name>
    <dbReference type="NCBI Taxonomy" id="586396"/>
    <lineage>
        <taxon>Eukaryota</taxon>
        <taxon>Viridiplantae</taxon>
        <taxon>Streptophyta</taxon>
        <taxon>Embryophyta</taxon>
        <taxon>Tracheophyta</taxon>
        <taxon>Spermatophyta</taxon>
        <taxon>Magnoliopsida</taxon>
        <taxon>eudicotyledons</taxon>
        <taxon>Gunneridae</taxon>
        <taxon>Pentapetalae</taxon>
        <taxon>rosids</taxon>
        <taxon>fabids</taxon>
        <taxon>Malpighiales</taxon>
        <taxon>Linaceae</taxon>
        <taxon>Linum</taxon>
    </lineage>
</organism>
<name>A0AAV0S3I7_9ROSI</name>
<dbReference type="AlphaFoldDB" id="A0AAV0S3I7"/>
<reference evidence="2" key="1">
    <citation type="submission" date="2022-08" db="EMBL/GenBank/DDBJ databases">
        <authorList>
            <person name="Gutierrez-Valencia J."/>
        </authorList>
    </citation>
    <scope>NUCLEOTIDE SEQUENCE</scope>
</reference>
<dbReference type="Proteomes" id="UP001154282">
    <property type="component" value="Unassembled WGS sequence"/>
</dbReference>
<comment type="caution">
    <text evidence="2">The sequence shown here is derived from an EMBL/GenBank/DDBJ whole genome shotgun (WGS) entry which is preliminary data.</text>
</comment>
<evidence type="ECO:0000256" key="1">
    <source>
        <dbReference type="SAM" id="MobiDB-lite"/>
    </source>
</evidence>
<proteinExistence type="predicted"/>
<evidence type="ECO:0000313" key="2">
    <source>
        <dbReference type="EMBL" id="CAI0627753.1"/>
    </source>
</evidence>
<keyword evidence="3" id="KW-1185">Reference proteome</keyword>